<reference evidence="1" key="1">
    <citation type="submission" date="2023-02" db="EMBL/GenBank/DDBJ databases">
        <title>Colletotrichum kahawae CIFC_Que2 genome sequencing and assembly.</title>
        <authorList>
            <person name="Baroncelli R."/>
        </authorList>
    </citation>
    <scope>NUCLEOTIDE SEQUENCE</scope>
    <source>
        <strain evidence="1">CIFC_Que2</strain>
    </source>
</reference>
<sequence length="74" mass="8057">MRKKLTSKLAFEFKLPTCTVPKKLIVPFPSSLTNSSTNNPYAFSPTALYFSSSNPSLTPRNSPYANIAVALASM</sequence>
<dbReference type="EMBL" id="VYYT01000566">
    <property type="protein sequence ID" value="KAK2731663.1"/>
    <property type="molecule type" value="Genomic_DNA"/>
</dbReference>
<protein>
    <submittedName>
        <fullName evidence="1">Uncharacterized protein</fullName>
    </submittedName>
</protein>
<evidence type="ECO:0000313" key="2">
    <source>
        <dbReference type="Proteomes" id="UP001281614"/>
    </source>
</evidence>
<name>A0AAD9Y1I5_COLKA</name>
<organism evidence="1 2">
    <name type="scientific">Colletotrichum kahawae</name>
    <name type="common">Coffee berry disease fungus</name>
    <dbReference type="NCBI Taxonomy" id="34407"/>
    <lineage>
        <taxon>Eukaryota</taxon>
        <taxon>Fungi</taxon>
        <taxon>Dikarya</taxon>
        <taxon>Ascomycota</taxon>
        <taxon>Pezizomycotina</taxon>
        <taxon>Sordariomycetes</taxon>
        <taxon>Hypocreomycetidae</taxon>
        <taxon>Glomerellales</taxon>
        <taxon>Glomerellaceae</taxon>
        <taxon>Colletotrichum</taxon>
        <taxon>Colletotrichum gloeosporioides species complex</taxon>
    </lineage>
</organism>
<dbReference type="AlphaFoldDB" id="A0AAD9Y1I5"/>
<proteinExistence type="predicted"/>
<dbReference type="Proteomes" id="UP001281614">
    <property type="component" value="Unassembled WGS sequence"/>
</dbReference>
<keyword evidence="2" id="KW-1185">Reference proteome</keyword>
<accession>A0AAD9Y1I5</accession>
<evidence type="ECO:0000313" key="1">
    <source>
        <dbReference type="EMBL" id="KAK2731663.1"/>
    </source>
</evidence>
<comment type="caution">
    <text evidence="1">The sequence shown here is derived from an EMBL/GenBank/DDBJ whole genome shotgun (WGS) entry which is preliminary data.</text>
</comment>
<gene>
    <name evidence="1" type="ORF">CKAH01_08819</name>
</gene>